<dbReference type="EMBL" id="FZTC01000045">
    <property type="protein sequence ID" value="SNU37845.1"/>
    <property type="molecule type" value="Genomic_DNA"/>
</dbReference>
<dbReference type="PANTHER" id="PTHR30201">
    <property type="entry name" value="TRIPHOSPHORIBOSYL-DEPHOSPHO-COA SYNTHASE"/>
    <property type="match status" value="1"/>
</dbReference>
<keyword evidence="8" id="KW-0328">Glycosyltransferase</keyword>
<evidence type="ECO:0000256" key="3">
    <source>
        <dbReference type="ARBA" id="ARBA00022679"/>
    </source>
</evidence>
<organism evidence="8 9">
    <name type="scientific">Klebsiella grimontii</name>
    <dbReference type="NCBI Taxonomy" id="2058152"/>
    <lineage>
        <taxon>Bacteria</taxon>
        <taxon>Pseudomonadati</taxon>
        <taxon>Pseudomonadota</taxon>
        <taxon>Gammaproteobacteria</taxon>
        <taxon>Enterobacterales</taxon>
        <taxon>Enterobacteriaceae</taxon>
        <taxon>Klebsiella/Raoultella group</taxon>
        <taxon>Klebsiella</taxon>
    </lineage>
</organism>
<dbReference type="RefSeq" id="WP_024358740.1">
    <property type="nucleotide sequence ID" value="NZ_CABGKG010000016.1"/>
</dbReference>
<dbReference type="AlphaFoldDB" id="A0A285BAC9"/>
<dbReference type="Proteomes" id="UP000220639">
    <property type="component" value="Unassembled WGS sequence"/>
</dbReference>
<keyword evidence="10" id="KW-1185">Reference proteome</keyword>
<evidence type="ECO:0000313" key="7">
    <source>
        <dbReference type="EMBL" id="MEM0626613.1"/>
    </source>
</evidence>
<dbReference type="GO" id="GO:0016757">
    <property type="term" value="F:glycosyltransferase activity"/>
    <property type="evidence" value="ECO:0007669"/>
    <property type="project" value="UniProtKB-KW"/>
</dbReference>
<protein>
    <recommendedName>
        <fullName evidence="6">Probable 2-(5''-triphosphoribosyl)-3'-dephosphocoenzyme-A synthase</fullName>
        <shortName evidence="6">2-(5''-triphosphoribosyl)-3'-dephospho-CoA synthase</shortName>
        <ecNumber evidence="6">2.4.2.52</ecNumber>
    </recommendedName>
</protein>
<name>A0A285BAC9_9ENTR</name>
<dbReference type="HAMAP" id="MF_00397">
    <property type="entry name" value="CitG"/>
    <property type="match status" value="1"/>
</dbReference>
<proteinExistence type="inferred from homology"/>
<comment type="catalytic activity">
    <reaction evidence="1 6">
        <text>3'-dephospho-CoA + ATP = 2'-(5''-triphospho-alpha-D-ribosyl)-3'-dephospho-CoA + adenine</text>
        <dbReference type="Rhea" id="RHEA:15117"/>
        <dbReference type="ChEBI" id="CHEBI:16708"/>
        <dbReference type="ChEBI" id="CHEBI:30616"/>
        <dbReference type="ChEBI" id="CHEBI:57328"/>
        <dbReference type="ChEBI" id="CHEBI:61378"/>
        <dbReference type="EC" id="2.4.2.52"/>
    </reaction>
</comment>
<evidence type="ECO:0000256" key="6">
    <source>
        <dbReference type="HAMAP-Rule" id="MF_00397"/>
    </source>
</evidence>
<dbReference type="GO" id="GO:0051191">
    <property type="term" value="P:prosthetic group biosynthetic process"/>
    <property type="evidence" value="ECO:0007669"/>
    <property type="project" value="TreeGrafter"/>
</dbReference>
<sequence>MSQPTANAIRIGECLLKALLMEVCAWPKPGLVTPHSQGAHDDMDIWLFITSSSAIAPCFYACAQAGEYHQGELADLFPKIRLIGIEYESRLLQSTREINTQRGILFAGAVLAAAAGWLKGRRQPLSSESLSQCVAGLCLDLCRNDFAALAHRSAQTHGEKLYLQFGITGVRGEAERGFPLVCHIGLPALRQALSLRFSWREALVHTLLALMAHCDDTTVLSRAGPPALHEMKQRAQRLVNLGGMSHPGIEHELNEFNAWCVDKWVSPGGSADLLALTLAMYFLCHQLQEDPNEEEI</sequence>
<gene>
    <name evidence="6 8" type="primary">citG</name>
    <name evidence="7" type="ORF">AAFL32_22265</name>
    <name evidence="8" type="ORF">KOSB73_50035</name>
</gene>
<reference evidence="9" key="1">
    <citation type="submission" date="2017-08" db="EMBL/GenBank/DDBJ databases">
        <authorList>
            <person name="Brisse S."/>
        </authorList>
    </citation>
    <scope>NUCLEOTIDE SEQUENCE [LARGE SCALE GENOMIC DNA]</scope>
    <source>
        <strain evidence="9">06D021</strain>
    </source>
</reference>
<evidence type="ECO:0000256" key="1">
    <source>
        <dbReference type="ARBA" id="ARBA00001210"/>
    </source>
</evidence>
<dbReference type="InterPro" id="IPR017551">
    <property type="entry name" value="TriPribosyl-deP-CoA_syn_CitG"/>
</dbReference>
<dbReference type="PANTHER" id="PTHR30201:SF2">
    <property type="entry name" value="2-(5''-TRIPHOSPHORIBOSYL)-3'-DEPHOSPHOCOENZYME-A SYNTHASE"/>
    <property type="match status" value="1"/>
</dbReference>
<keyword evidence="4 6" id="KW-0547">Nucleotide-binding</keyword>
<evidence type="ECO:0000313" key="8">
    <source>
        <dbReference type="EMBL" id="SNU37845.1"/>
    </source>
</evidence>
<dbReference type="GO" id="GO:0046917">
    <property type="term" value="F:triphosphoribosyl-dephospho-CoA synthase activity"/>
    <property type="evidence" value="ECO:0007669"/>
    <property type="project" value="UniProtKB-UniRule"/>
</dbReference>
<accession>A0A285BAC9</accession>
<evidence type="ECO:0000256" key="4">
    <source>
        <dbReference type="ARBA" id="ARBA00022741"/>
    </source>
</evidence>
<keyword evidence="3 6" id="KW-0808">Transferase</keyword>
<dbReference type="Pfam" id="PF01874">
    <property type="entry name" value="CitG"/>
    <property type="match status" value="1"/>
</dbReference>
<dbReference type="InterPro" id="IPR002736">
    <property type="entry name" value="CitG"/>
</dbReference>
<evidence type="ECO:0000313" key="9">
    <source>
        <dbReference type="Proteomes" id="UP000220639"/>
    </source>
</evidence>
<dbReference type="Proteomes" id="UP001458070">
    <property type="component" value="Unassembled WGS sequence"/>
</dbReference>
<dbReference type="GO" id="GO:0005524">
    <property type="term" value="F:ATP binding"/>
    <property type="evidence" value="ECO:0007669"/>
    <property type="project" value="UniProtKB-KW"/>
</dbReference>
<reference evidence="8" key="2">
    <citation type="submission" date="2017-08" db="EMBL/GenBank/DDBJ databases">
        <authorList>
            <person name="de Groot N.N."/>
        </authorList>
    </citation>
    <scope>NUCLEOTIDE SEQUENCE [LARGE SCALE GENOMIC DNA]</scope>
    <source>
        <strain evidence="8">06D021</strain>
    </source>
</reference>
<comment type="similarity">
    <text evidence="2 6">Belongs to the CitG/MdcB family.</text>
</comment>
<dbReference type="Gene3D" id="1.10.4200.10">
    <property type="entry name" value="Triphosphoribosyl-dephospho-CoA protein"/>
    <property type="match status" value="1"/>
</dbReference>
<keyword evidence="5 6" id="KW-0067">ATP-binding</keyword>
<reference evidence="7 10" key="3">
    <citation type="submission" date="2024-04" db="EMBL/GenBank/DDBJ databases">
        <title>Draft genome assemblies of urinary isolates.</title>
        <authorList>
            <person name="Appleberry H."/>
            <person name="Kula A."/>
            <person name="Wolfe A.J."/>
            <person name="Putonti C."/>
        </authorList>
    </citation>
    <scope>NUCLEOTIDE SEQUENCE [LARGE SCALE GENOMIC DNA]</scope>
    <source>
        <strain evidence="7 10">UMB12529</strain>
    </source>
</reference>
<dbReference type="EMBL" id="JBCGEM010000022">
    <property type="protein sequence ID" value="MEM0626613.1"/>
    <property type="molecule type" value="Genomic_DNA"/>
</dbReference>
<dbReference type="EC" id="2.4.2.52" evidence="6"/>
<evidence type="ECO:0000256" key="2">
    <source>
        <dbReference type="ARBA" id="ARBA00006812"/>
    </source>
</evidence>
<evidence type="ECO:0000313" key="10">
    <source>
        <dbReference type="Proteomes" id="UP001458070"/>
    </source>
</evidence>
<evidence type="ECO:0000256" key="5">
    <source>
        <dbReference type="ARBA" id="ARBA00022840"/>
    </source>
</evidence>